<dbReference type="AlphaFoldDB" id="A0A4R4YGP2"/>
<dbReference type="GO" id="GO:0008170">
    <property type="term" value="F:N-methyltransferase activity"/>
    <property type="evidence" value="ECO:0007669"/>
    <property type="project" value="InterPro"/>
</dbReference>
<feature type="region of interest" description="Disordered" evidence="4">
    <location>
        <begin position="234"/>
        <end position="268"/>
    </location>
</feature>
<gene>
    <name evidence="6" type="ORF">E1288_27775</name>
</gene>
<comment type="caution">
    <text evidence="6">The sequence shown here is derived from an EMBL/GenBank/DDBJ whole genome shotgun (WGS) entry which is preliminary data.</text>
</comment>
<dbReference type="Gene3D" id="3.40.50.150">
    <property type="entry name" value="Vaccinia Virus protein VP39"/>
    <property type="match status" value="1"/>
</dbReference>
<dbReference type="Proteomes" id="UP000294947">
    <property type="component" value="Unassembled WGS sequence"/>
</dbReference>
<proteinExistence type="inferred from homology"/>
<comment type="similarity">
    <text evidence="3">Belongs to the N(4)/N(6)-methyltransferase family.</text>
</comment>
<dbReference type="Pfam" id="PF01555">
    <property type="entry name" value="N6_N4_Mtase"/>
    <property type="match status" value="1"/>
</dbReference>
<feature type="domain" description="DNA methylase N-4/N-6" evidence="5">
    <location>
        <begin position="31"/>
        <end position="338"/>
    </location>
</feature>
<dbReference type="GO" id="GO:0003677">
    <property type="term" value="F:DNA binding"/>
    <property type="evidence" value="ECO:0007669"/>
    <property type="project" value="InterPro"/>
</dbReference>
<dbReference type="PRINTS" id="PR00508">
    <property type="entry name" value="S21N4MTFRASE"/>
</dbReference>
<sequence length="350" mass="39186">MNSLYYRDPATQLHIGDACSILAAMPADSADCVVTSPPQWGLRDYGTATWTGGNAHCRHTLGTTPHQRRTATLDRCGQGSTKPLKRCRKCGAECRDLQYGLEPAIEDYVERLRLVGIEIARVLRPRGTFWLNLRDSYSYHANGTGRANRNPADESSRANWAVRHKSLFGLPWRVVFALQAEGWVVRNAIVWHKPNGIPDPARDRLSQRYEMLFLLVKQPDYHFEVEPVLEPYSHDRPAHRKTHYGGTKPNSVKTPWRVPTGQGRNPGDVWSIPTRPLREAHCAAFPVDIPLRCIAAGCPPNGTVLDPFSGAGTTGLAAHQLKRDYAGIDLRAQYHEIFLRRRRSVSAKAG</sequence>
<protein>
    <recommendedName>
        <fullName evidence="3">Methyltransferase</fullName>
        <ecNumber evidence="3">2.1.1.-</ecNumber>
    </recommendedName>
</protein>
<reference evidence="6 7" key="1">
    <citation type="submission" date="2019-03" db="EMBL/GenBank/DDBJ databases">
        <title>Draft genome sequences of novel Actinobacteria.</title>
        <authorList>
            <person name="Sahin N."/>
            <person name="Ay H."/>
            <person name="Saygin H."/>
        </authorList>
    </citation>
    <scope>NUCLEOTIDE SEQUENCE [LARGE SCALE GENOMIC DNA]</scope>
    <source>
        <strain evidence="6 7">7K502</strain>
    </source>
</reference>
<dbReference type="GO" id="GO:0032259">
    <property type="term" value="P:methylation"/>
    <property type="evidence" value="ECO:0007669"/>
    <property type="project" value="UniProtKB-KW"/>
</dbReference>
<evidence type="ECO:0000256" key="4">
    <source>
        <dbReference type="SAM" id="MobiDB-lite"/>
    </source>
</evidence>
<evidence type="ECO:0000259" key="5">
    <source>
        <dbReference type="Pfam" id="PF01555"/>
    </source>
</evidence>
<accession>A0A4R4YGP2</accession>
<dbReference type="OrthoDB" id="9773060at2"/>
<organism evidence="6 7">
    <name type="scientific">Saccharopolyspora elongata</name>
    <dbReference type="NCBI Taxonomy" id="2530387"/>
    <lineage>
        <taxon>Bacteria</taxon>
        <taxon>Bacillati</taxon>
        <taxon>Actinomycetota</taxon>
        <taxon>Actinomycetes</taxon>
        <taxon>Pseudonocardiales</taxon>
        <taxon>Pseudonocardiaceae</taxon>
        <taxon>Saccharopolyspora</taxon>
    </lineage>
</organism>
<dbReference type="InterPro" id="IPR029063">
    <property type="entry name" value="SAM-dependent_MTases_sf"/>
</dbReference>
<evidence type="ECO:0000256" key="3">
    <source>
        <dbReference type="RuleBase" id="RU362026"/>
    </source>
</evidence>
<keyword evidence="2 6" id="KW-0808">Transferase</keyword>
<keyword evidence="7" id="KW-1185">Reference proteome</keyword>
<keyword evidence="1 6" id="KW-0489">Methyltransferase</keyword>
<name>A0A4R4YGP2_9PSEU</name>
<dbReference type="EMBL" id="SMKW01000042">
    <property type="protein sequence ID" value="TDD43069.1"/>
    <property type="molecule type" value="Genomic_DNA"/>
</dbReference>
<evidence type="ECO:0000313" key="6">
    <source>
        <dbReference type="EMBL" id="TDD43069.1"/>
    </source>
</evidence>
<dbReference type="InterPro" id="IPR002941">
    <property type="entry name" value="DNA_methylase_N4/N6"/>
</dbReference>
<evidence type="ECO:0000313" key="7">
    <source>
        <dbReference type="Proteomes" id="UP000294947"/>
    </source>
</evidence>
<evidence type="ECO:0000256" key="1">
    <source>
        <dbReference type="ARBA" id="ARBA00022603"/>
    </source>
</evidence>
<dbReference type="EC" id="2.1.1.-" evidence="3"/>
<dbReference type="SUPFAM" id="SSF53335">
    <property type="entry name" value="S-adenosyl-L-methionine-dependent methyltransferases"/>
    <property type="match status" value="1"/>
</dbReference>
<dbReference type="RefSeq" id="WP_132490081.1">
    <property type="nucleotide sequence ID" value="NZ_SMKW01000042.1"/>
</dbReference>
<dbReference type="InterPro" id="IPR001091">
    <property type="entry name" value="RM_Methyltransferase"/>
</dbReference>
<evidence type="ECO:0000256" key="2">
    <source>
        <dbReference type="ARBA" id="ARBA00022679"/>
    </source>
</evidence>